<dbReference type="Proteomes" id="UP000663829">
    <property type="component" value="Unassembled WGS sequence"/>
</dbReference>
<keyword evidence="5" id="KW-0539">Nucleus</keyword>
<dbReference type="Proteomes" id="UP000681722">
    <property type="component" value="Unassembled WGS sequence"/>
</dbReference>
<dbReference type="Proteomes" id="UP000677228">
    <property type="component" value="Unassembled WGS sequence"/>
</dbReference>
<name>A0A813T3M1_9BILA</name>
<dbReference type="Gene3D" id="2.30.30.140">
    <property type="match status" value="1"/>
</dbReference>
<dbReference type="InterPro" id="IPR016197">
    <property type="entry name" value="Chromo-like_dom_sf"/>
</dbReference>
<dbReference type="PANTHER" id="PTHR10880">
    <property type="entry name" value="MORTALITY FACTOR 4-LIKE PROTEIN"/>
    <property type="match status" value="1"/>
</dbReference>
<dbReference type="Pfam" id="PF22732">
    <property type="entry name" value="MSL3_chromo-like"/>
    <property type="match status" value="1"/>
</dbReference>
<dbReference type="EMBL" id="CAJOBC010000501">
    <property type="protein sequence ID" value="CAF3593952.1"/>
    <property type="molecule type" value="Genomic_DNA"/>
</dbReference>
<protein>
    <recommendedName>
        <fullName evidence="7">Chromo domain-containing protein</fullName>
    </recommendedName>
</protein>
<dbReference type="SUPFAM" id="SSF54160">
    <property type="entry name" value="Chromo domain-like"/>
    <property type="match status" value="1"/>
</dbReference>
<keyword evidence="12" id="KW-1185">Reference proteome</keyword>
<dbReference type="OrthoDB" id="124855at2759"/>
<dbReference type="InterPro" id="IPR026541">
    <property type="entry name" value="MRG_dom"/>
</dbReference>
<dbReference type="Proteomes" id="UP000682733">
    <property type="component" value="Unassembled WGS sequence"/>
</dbReference>
<dbReference type="PANTHER" id="PTHR10880:SF48">
    <property type="entry name" value="MORTALITY FACTOR 4 LIKE 2"/>
    <property type="match status" value="1"/>
</dbReference>
<reference evidence="8" key="1">
    <citation type="submission" date="2021-02" db="EMBL/GenBank/DDBJ databases">
        <authorList>
            <person name="Nowell W R."/>
        </authorList>
    </citation>
    <scope>NUCLEOTIDE SEQUENCE</scope>
</reference>
<dbReference type="InterPro" id="IPR053820">
    <property type="entry name" value="MSL3_chromo-like"/>
</dbReference>
<evidence type="ECO:0000259" key="7">
    <source>
        <dbReference type="SMART" id="SM00298"/>
    </source>
</evidence>
<feature type="region of interest" description="Disordered" evidence="6">
    <location>
        <begin position="87"/>
        <end position="128"/>
    </location>
</feature>
<gene>
    <name evidence="8" type="ORF">GPM918_LOCUS3900</name>
    <name evidence="9" type="ORF">OVA965_LOCUS26676</name>
    <name evidence="10" type="ORF">SRO942_LOCUS3900</name>
    <name evidence="11" type="ORF">TMI583_LOCUS27417</name>
</gene>
<dbReference type="InterPro" id="IPR000953">
    <property type="entry name" value="Chromo/chromo_shadow_dom"/>
</dbReference>
<evidence type="ECO:0000313" key="10">
    <source>
        <dbReference type="EMBL" id="CAF3593952.1"/>
    </source>
</evidence>
<accession>A0A813T3M1</accession>
<dbReference type="EMBL" id="CAJNOK010017212">
    <property type="protein sequence ID" value="CAF1259771.1"/>
    <property type="molecule type" value="Genomic_DNA"/>
</dbReference>
<dbReference type="EMBL" id="CAJOBA010038767">
    <property type="protein sequence ID" value="CAF4066520.1"/>
    <property type="molecule type" value="Genomic_DNA"/>
</dbReference>
<evidence type="ECO:0000256" key="6">
    <source>
        <dbReference type="SAM" id="MobiDB-lite"/>
    </source>
</evidence>
<dbReference type="Pfam" id="PF05712">
    <property type="entry name" value="MRG"/>
    <property type="match status" value="1"/>
</dbReference>
<dbReference type="InterPro" id="IPR038217">
    <property type="entry name" value="MRG_C_sf"/>
</dbReference>
<evidence type="ECO:0000256" key="2">
    <source>
        <dbReference type="ARBA" id="ARBA00022853"/>
    </source>
</evidence>
<evidence type="ECO:0000313" key="12">
    <source>
        <dbReference type="Proteomes" id="UP000663829"/>
    </source>
</evidence>
<evidence type="ECO:0000313" key="8">
    <source>
        <dbReference type="EMBL" id="CAF0808441.1"/>
    </source>
</evidence>
<evidence type="ECO:0000256" key="1">
    <source>
        <dbReference type="ARBA" id="ARBA00004123"/>
    </source>
</evidence>
<organism evidence="8 12">
    <name type="scientific">Didymodactylos carnosus</name>
    <dbReference type="NCBI Taxonomy" id="1234261"/>
    <lineage>
        <taxon>Eukaryota</taxon>
        <taxon>Metazoa</taxon>
        <taxon>Spiralia</taxon>
        <taxon>Gnathifera</taxon>
        <taxon>Rotifera</taxon>
        <taxon>Eurotatoria</taxon>
        <taxon>Bdelloidea</taxon>
        <taxon>Philodinida</taxon>
        <taxon>Philodinidae</taxon>
        <taxon>Didymodactylos</taxon>
    </lineage>
</organism>
<comment type="caution">
    <text evidence="8">The sequence shown here is derived from an EMBL/GenBank/DDBJ whole genome shotgun (WGS) entry which is preliminary data.</text>
</comment>
<keyword evidence="2" id="KW-0156">Chromatin regulator</keyword>
<keyword evidence="4" id="KW-0804">Transcription</keyword>
<evidence type="ECO:0000256" key="3">
    <source>
        <dbReference type="ARBA" id="ARBA00023015"/>
    </source>
</evidence>
<dbReference type="PROSITE" id="PS51640">
    <property type="entry name" value="MRG"/>
    <property type="match status" value="1"/>
</dbReference>
<sequence length="301" mass="34899">MSADTAGKRNGNAKLMFEAGENVLCFHGPVLYPAKCLQTNISPKKGAEYFVHYSGWSKRWDEWVGNDRIVKFSPENIKLQQELMLAHGNSSNNKPGQGRSKKQRETHTPVVETSVPEENPVPSDDSVEKPVTYENKVEIEIKLPEQIKSYLSEDWKQINMDEKLLSLPCEINVEKILEQYRQIKVKSQKPNEFTYTNQFINSVKDYFNSTLGTQLLYAKERNQYDQICQSAEDDIMQPSNIYGIAHLLRLMSRLGIFLAYSPLEENELNYLLTFVNDFLRFLEKHIKTWFNEDNYILNPVS</sequence>
<dbReference type="EMBL" id="CAJNOQ010000501">
    <property type="protein sequence ID" value="CAF0808441.1"/>
    <property type="molecule type" value="Genomic_DNA"/>
</dbReference>
<dbReference type="GO" id="GO:0005634">
    <property type="term" value="C:nucleus"/>
    <property type="evidence" value="ECO:0007669"/>
    <property type="project" value="UniProtKB-SubCell"/>
</dbReference>
<keyword evidence="3" id="KW-0805">Transcription regulation</keyword>
<evidence type="ECO:0000313" key="11">
    <source>
        <dbReference type="EMBL" id="CAF4066520.1"/>
    </source>
</evidence>
<proteinExistence type="predicted"/>
<dbReference type="SMART" id="SM00298">
    <property type="entry name" value="CHROMO"/>
    <property type="match status" value="1"/>
</dbReference>
<evidence type="ECO:0000313" key="9">
    <source>
        <dbReference type="EMBL" id="CAF1259771.1"/>
    </source>
</evidence>
<dbReference type="GO" id="GO:0006355">
    <property type="term" value="P:regulation of DNA-templated transcription"/>
    <property type="evidence" value="ECO:0007669"/>
    <property type="project" value="InterPro"/>
</dbReference>
<dbReference type="GO" id="GO:0006325">
    <property type="term" value="P:chromatin organization"/>
    <property type="evidence" value="ECO:0007669"/>
    <property type="project" value="UniProtKB-KW"/>
</dbReference>
<dbReference type="AlphaFoldDB" id="A0A813T3M1"/>
<dbReference type="InterPro" id="IPR008676">
    <property type="entry name" value="MRG"/>
</dbReference>
<comment type="subcellular location">
    <subcellularLocation>
        <location evidence="1">Nucleus</location>
    </subcellularLocation>
</comment>
<evidence type="ECO:0000256" key="5">
    <source>
        <dbReference type="ARBA" id="ARBA00023242"/>
    </source>
</evidence>
<evidence type="ECO:0000256" key="4">
    <source>
        <dbReference type="ARBA" id="ARBA00023163"/>
    </source>
</evidence>
<feature type="domain" description="Chromo" evidence="7">
    <location>
        <begin position="17"/>
        <end position="84"/>
    </location>
</feature>
<dbReference type="PIRSF" id="PIRSF038133">
    <property type="entry name" value="HAT_Nua4_EAF3/MRG15"/>
    <property type="match status" value="1"/>
</dbReference>
<dbReference type="Gene3D" id="1.10.274.30">
    <property type="entry name" value="MRG domain"/>
    <property type="match status" value="1"/>
</dbReference>
<dbReference type="GO" id="GO:0035267">
    <property type="term" value="C:NuA4 histone acetyltransferase complex"/>
    <property type="evidence" value="ECO:0007669"/>
    <property type="project" value="TreeGrafter"/>
</dbReference>